<evidence type="ECO:0000313" key="17">
    <source>
        <dbReference type="EMBL" id="ASP40876.1"/>
    </source>
</evidence>
<dbReference type="PANTHER" id="PTHR30538:SF1">
    <property type="entry name" value="L-LYSINE 2,3-AMINOMUTASE"/>
    <property type="match status" value="1"/>
</dbReference>
<evidence type="ECO:0000259" key="16">
    <source>
        <dbReference type="PROSITE" id="PS51918"/>
    </source>
</evidence>
<comment type="catalytic activity">
    <reaction evidence="1">
        <text>L-lysine = D-beta-lysine</text>
        <dbReference type="Rhea" id="RHEA:44148"/>
        <dbReference type="ChEBI" id="CHEBI:32551"/>
        <dbReference type="ChEBI" id="CHEBI:84138"/>
    </reaction>
</comment>
<evidence type="ECO:0000256" key="10">
    <source>
        <dbReference type="ARBA" id="ARBA00023004"/>
    </source>
</evidence>
<dbReference type="Proteomes" id="UP000202440">
    <property type="component" value="Chromosome"/>
</dbReference>
<keyword evidence="10" id="KW-0408">Iron</keyword>
<evidence type="ECO:0000256" key="5">
    <source>
        <dbReference type="ARBA" id="ARBA00022363"/>
    </source>
</evidence>
<evidence type="ECO:0000256" key="14">
    <source>
        <dbReference type="PIRSR" id="PIRSR004911-1"/>
    </source>
</evidence>
<evidence type="ECO:0000256" key="11">
    <source>
        <dbReference type="ARBA" id="ARBA00023014"/>
    </source>
</evidence>
<dbReference type="PANTHER" id="PTHR30538">
    <property type="entry name" value="LYSINE 2,3-AMINOMUTASE-RELATED"/>
    <property type="match status" value="1"/>
</dbReference>
<dbReference type="SFLD" id="SFLDS00029">
    <property type="entry name" value="Radical_SAM"/>
    <property type="match status" value="1"/>
</dbReference>
<dbReference type="CDD" id="cd01335">
    <property type="entry name" value="Radical_SAM"/>
    <property type="match status" value="1"/>
</dbReference>
<evidence type="ECO:0000256" key="7">
    <source>
        <dbReference type="ARBA" id="ARBA00022691"/>
    </source>
</evidence>
<comment type="similarity">
    <text evidence="4">Belongs to the radical SAM superfamily. KamA family.</text>
</comment>
<accession>A0A222FQV4</accession>
<keyword evidence="11 14" id="KW-0411">Iron-sulfur</keyword>
<dbReference type="NCBIfam" id="TIGR00238">
    <property type="entry name" value="KamA family radical SAM protein"/>
    <property type="match status" value="1"/>
</dbReference>
<dbReference type="SUPFAM" id="SSF102114">
    <property type="entry name" value="Radical SAM enzymes"/>
    <property type="match status" value="1"/>
</dbReference>
<dbReference type="SFLD" id="SFLDG01070">
    <property type="entry name" value="PLP-dependent"/>
    <property type="match status" value="1"/>
</dbReference>
<name>A0A222FQV4_9GAMM</name>
<dbReference type="InterPro" id="IPR007197">
    <property type="entry name" value="rSAM"/>
</dbReference>
<sequence>MRIITRTEAAVEPNHWQDELARAFRRSDELLEFLRLDPQQLACDHQPDFPMLVPRPYAEQMRKADPNDPLLLQVLPLLQERDPVEGYTLDPLDETSSNAQPGIIHKYHGRVLLMLASGCAVNCRYCFRRHFPYADNRIARRQWQQTLDYLRQRPIISEAILSGGDPLMLDDEHLSDILDELEGIAHLRRLRIHSRLPVVIPQRLTSTLAQRLEQSRLQTTLVLHINHANELSEAHRSGLKQWRDAGMTLLNQSVLLKRVNDEPNTLIELSERLFEFGVLPYYLHAFDAVAGAAHFDTQEHLAQQLHQQMQQRLPGYLVPKLVREIAGRKSKTLINLDSGQSGNYNGM</sequence>
<feature type="binding site" evidence="14">
    <location>
        <position position="119"/>
    </location>
    <ligand>
        <name>[4Fe-4S] cluster</name>
        <dbReference type="ChEBI" id="CHEBI:49883"/>
        <note>4Fe-4S-S-AdoMet</note>
    </ligand>
</feature>
<dbReference type="OrthoDB" id="9770937at2"/>
<dbReference type="Pfam" id="PF04055">
    <property type="entry name" value="Radical_SAM"/>
    <property type="match status" value="1"/>
</dbReference>
<evidence type="ECO:0000256" key="3">
    <source>
        <dbReference type="ARBA" id="ARBA00001966"/>
    </source>
</evidence>
<evidence type="ECO:0000256" key="9">
    <source>
        <dbReference type="ARBA" id="ARBA00022898"/>
    </source>
</evidence>
<feature type="modified residue" description="N6-(pyridoxal phosphate)lysine" evidence="15">
    <location>
        <position position="331"/>
    </location>
</feature>
<dbReference type="InterPro" id="IPR013785">
    <property type="entry name" value="Aldolase_TIM"/>
</dbReference>
<feature type="domain" description="Radical SAM core" evidence="16">
    <location>
        <begin position="105"/>
        <end position="328"/>
    </location>
</feature>
<dbReference type="Gene3D" id="3.20.20.70">
    <property type="entry name" value="Aldolase class I"/>
    <property type="match status" value="1"/>
</dbReference>
<reference evidence="17 18" key="1">
    <citation type="submission" date="2017-07" db="EMBL/GenBank/DDBJ databases">
        <title>Annotated genome sequence of Bacterioplanes sanyensis isolated from Red Sea.</title>
        <authorList>
            <person name="Rehman Z.U."/>
        </authorList>
    </citation>
    <scope>NUCLEOTIDE SEQUENCE [LARGE SCALE GENOMIC DNA]</scope>
    <source>
        <strain evidence="17 18">NV9</strain>
    </source>
</reference>
<dbReference type="InterPro" id="IPR058240">
    <property type="entry name" value="rSAM_sf"/>
</dbReference>
<evidence type="ECO:0000256" key="2">
    <source>
        <dbReference type="ARBA" id="ARBA00001933"/>
    </source>
</evidence>
<dbReference type="SFLD" id="SFLDF00314">
    <property type="entry name" value="L-lysine_2_3-aminomutase_(yjeK"/>
    <property type="match status" value="1"/>
</dbReference>
<proteinExistence type="inferred from homology"/>
<keyword evidence="12" id="KW-0413">Isomerase</keyword>
<dbReference type="PROSITE" id="PS51918">
    <property type="entry name" value="RADICAL_SAM"/>
    <property type="match status" value="1"/>
</dbReference>
<keyword evidence="9 15" id="KW-0663">Pyridoxal phosphate</keyword>
<feature type="binding site" evidence="14">
    <location>
        <position position="123"/>
    </location>
    <ligand>
        <name>[4Fe-4S] cluster</name>
        <dbReference type="ChEBI" id="CHEBI:49883"/>
        <note>4Fe-4S-S-AdoMet</note>
    </ligand>
</feature>
<dbReference type="GO" id="GO:0016853">
    <property type="term" value="F:isomerase activity"/>
    <property type="evidence" value="ECO:0007669"/>
    <property type="project" value="UniProtKB-KW"/>
</dbReference>
<comment type="cofactor">
    <cofactor evidence="2 15">
        <name>pyridoxal 5'-phosphate</name>
        <dbReference type="ChEBI" id="CHEBI:597326"/>
    </cofactor>
</comment>
<evidence type="ECO:0000256" key="8">
    <source>
        <dbReference type="ARBA" id="ARBA00022723"/>
    </source>
</evidence>
<dbReference type="KEGG" id="bsan:CHH28_09385"/>
<comment type="cofactor">
    <cofactor evidence="3">
        <name>[4Fe-4S] cluster</name>
        <dbReference type="ChEBI" id="CHEBI:49883"/>
    </cofactor>
</comment>
<organism evidence="17 18">
    <name type="scientific">Bacterioplanes sanyensis</name>
    <dbReference type="NCBI Taxonomy" id="1249553"/>
    <lineage>
        <taxon>Bacteria</taxon>
        <taxon>Pseudomonadati</taxon>
        <taxon>Pseudomonadota</taxon>
        <taxon>Gammaproteobacteria</taxon>
        <taxon>Oceanospirillales</taxon>
        <taxon>Oceanospirillaceae</taxon>
        <taxon>Bacterioplanes</taxon>
    </lineage>
</organism>
<keyword evidence="7" id="KW-0949">S-adenosyl-L-methionine</keyword>
<dbReference type="InterPro" id="IPR022462">
    <property type="entry name" value="EpmB"/>
</dbReference>
<dbReference type="GO" id="GO:0046872">
    <property type="term" value="F:metal ion binding"/>
    <property type="evidence" value="ECO:0007669"/>
    <property type="project" value="UniProtKB-KW"/>
</dbReference>
<dbReference type="InterPro" id="IPR003739">
    <property type="entry name" value="Lys_aminomutase/Glu_NH3_mut"/>
</dbReference>
<keyword evidence="18" id="KW-1185">Reference proteome</keyword>
<keyword evidence="6 14" id="KW-0004">4Fe-4S</keyword>
<dbReference type="EMBL" id="CP022530">
    <property type="protein sequence ID" value="ASP40876.1"/>
    <property type="molecule type" value="Genomic_DNA"/>
</dbReference>
<dbReference type="GO" id="GO:0051539">
    <property type="term" value="F:4 iron, 4 sulfur cluster binding"/>
    <property type="evidence" value="ECO:0007669"/>
    <property type="project" value="UniProtKB-KW"/>
</dbReference>
<evidence type="ECO:0000256" key="13">
    <source>
        <dbReference type="ARBA" id="ARBA00030756"/>
    </source>
</evidence>
<protein>
    <recommendedName>
        <fullName evidence="5">L-lysine 2,3-aminomutase</fullName>
    </recommendedName>
    <alternativeName>
        <fullName evidence="13">EF-P post-translational modification enzyme B</fullName>
    </alternativeName>
</protein>
<evidence type="ECO:0000256" key="4">
    <source>
        <dbReference type="ARBA" id="ARBA00008703"/>
    </source>
</evidence>
<evidence type="ECO:0000256" key="1">
    <source>
        <dbReference type="ARBA" id="ARBA00001352"/>
    </source>
</evidence>
<dbReference type="RefSeq" id="WP_094062028.1">
    <property type="nucleotide sequence ID" value="NZ_CP022530.1"/>
</dbReference>
<gene>
    <name evidence="17" type="primary">epmB</name>
    <name evidence="17" type="ORF">CHH28_09385</name>
</gene>
<keyword evidence="8 14" id="KW-0479">Metal-binding</keyword>
<dbReference type="NCBIfam" id="TIGR03821">
    <property type="entry name" value="EFP_modif_epmB"/>
    <property type="match status" value="1"/>
</dbReference>
<evidence type="ECO:0000256" key="15">
    <source>
        <dbReference type="PIRSR" id="PIRSR603739-50"/>
    </source>
</evidence>
<evidence type="ECO:0000256" key="6">
    <source>
        <dbReference type="ARBA" id="ARBA00022485"/>
    </source>
</evidence>
<dbReference type="PIRSF" id="PIRSF004911">
    <property type="entry name" value="DUF160"/>
    <property type="match status" value="1"/>
</dbReference>
<evidence type="ECO:0000313" key="18">
    <source>
        <dbReference type="Proteomes" id="UP000202440"/>
    </source>
</evidence>
<feature type="binding site" evidence="14">
    <location>
        <position position="126"/>
    </location>
    <ligand>
        <name>[4Fe-4S] cluster</name>
        <dbReference type="ChEBI" id="CHEBI:49883"/>
        <note>4Fe-4S-S-AdoMet</note>
    </ligand>
</feature>
<evidence type="ECO:0000256" key="12">
    <source>
        <dbReference type="ARBA" id="ARBA00023235"/>
    </source>
</evidence>
<dbReference type="AlphaFoldDB" id="A0A222FQV4"/>